<keyword evidence="4" id="KW-1185">Reference proteome</keyword>
<evidence type="ECO:0000313" key="4">
    <source>
        <dbReference type="Proteomes" id="UP000807353"/>
    </source>
</evidence>
<feature type="transmembrane region" description="Helical" evidence="2">
    <location>
        <begin position="97"/>
        <end position="118"/>
    </location>
</feature>
<evidence type="ECO:0000256" key="2">
    <source>
        <dbReference type="SAM" id="Phobius"/>
    </source>
</evidence>
<keyword evidence="2" id="KW-1133">Transmembrane helix</keyword>
<evidence type="ECO:0000256" key="1">
    <source>
        <dbReference type="SAM" id="MobiDB-lite"/>
    </source>
</evidence>
<dbReference type="Proteomes" id="UP000807353">
    <property type="component" value="Unassembled WGS sequence"/>
</dbReference>
<protein>
    <submittedName>
        <fullName evidence="3">Uncharacterized protein</fullName>
    </submittedName>
</protein>
<keyword evidence="2" id="KW-0472">Membrane</keyword>
<dbReference type="EMBL" id="MU150361">
    <property type="protein sequence ID" value="KAF9457701.1"/>
    <property type="molecule type" value="Genomic_DNA"/>
</dbReference>
<comment type="caution">
    <text evidence="3">The sequence shown here is derived from an EMBL/GenBank/DDBJ whole genome shotgun (WGS) entry which is preliminary data.</text>
</comment>
<reference evidence="3" key="1">
    <citation type="submission" date="2020-11" db="EMBL/GenBank/DDBJ databases">
        <authorList>
            <consortium name="DOE Joint Genome Institute"/>
            <person name="Ahrendt S."/>
            <person name="Riley R."/>
            <person name="Andreopoulos W."/>
            <person name="Labutti K."/>
            <person name="Pangilinan J."/>
            <person name="Ruiz-Duenas F.J."/>
            <person name="Barrasa J.M."/>
            <person name="Sanchez-Garcia M."/>
            <person name="Camarero S."/>
            <person name="Miyauchi S."/>
            <person name="Serrano A."/>
            <person name="Linde D."/>
            <person name="Babiker R."/>
            <person name="Drula E."/>
            <person name="Ayuso-Fernandez I."/>
            <person name="Pacheco R."/>
            <person name="Padilla G."/>
            <person name="Ferreira P."/>
            <person name="Barriuso J."/>
            <person name="Kellner H."/>
            <person name="Castanera R."/>
            <person name="Alfaro M."/>
            <person name="Ramirez L."/>
            <person name="Pisabarro A.G."/>
            <person name="Kuo A."/>
            <person name="Tritt A."/>
            <person name="Lipzen A."/>
            <person name="He G."/>
            <person name="Yan M."/>
            <person name="Ng V."/>
            <person name="Cullen D."/>
            <person name="Martin F."/>
            <person name="Rosso M.-N."/>
            <person name="Henrissat B."/>
            <person name="Hibbett D."/>
            <person name="Martinez A.T."/>
            <person name="Grigoriev I.V."/>
        </authorList>
    </citation>
    <scope>NUCLEOTIDE SEQUENCE</scope>
    <source>
        <strain evidence="3">CBS 247.69</strain>
    </source>
</reference>
<accession>A0A9P6C9U3</accession>
<feature type="compositionally biased region" description="Basic residues" evidence="1">
    <location>
        <begin position="39"/>
        <end position="51"/>
    </location>
</feature>
<gene>
    <name evidence="3" type="ORF">BDZ94DRAFT_1240558</name>
</gene>
<name>A0A9P6C9U3_9AGAR</name>
<evidence type="ECO:0000313" key="3">
    <source>
        <dbReference type="EMBL" id="KAF9457701.1"/>
    </source>
</evidence>
<proteinExistence type="predicted"/>
<feature type="region of interest" description="Disordered" evidence="1">
    <location>
        <begin position="1"/>
        <end position="88"/>
    </location>
</feature>
<organism evidence="3 4">
    <name type="scientific">Collybia nuda</name>
    <dbReference type="NCBI Taxonomy" id="64659"/>
    <lineage>
        <taxon>Eukaryota</taxon>
        <taxon>Fungi</taxon>
        <taxon>Dikarya</taxon>
        <taxon>Basidiomycota</taxon>
        <taxon>Agaricomycotina</taxon>
        <taxon>Agaricomycetes</taxon>
        <taxon>Agaricomycetidae</taxon>
        <taxon>Agaricales</taxon>
        <taxon>Tricholomatineae</taxon>
        <taxon>Clitocybaceae</taxon>
        <taxon>Collybia</taxon>
    </lineage>
</organism>
<keyword evidence="2" id="KW-0812">Transmembrane</keyword>
<dbReference type="AlphaFoldDB" id="A0A9P6C9U3"/>
<sequence length="193" mass="20375">MDPILNNMGAGGNRKVNQENPEFTNSNDSKDNKGGGGRGSRKGSGKKFHHRPNTDSELHGAPHTPPDHTPVGLGPVSSSPTPTGGAKGVTLSKNPGAIVGISLGAVAFAIGILALLWFMIRRRASRRRAAEGTSDGPGQLEARNDEFRRYRPGFLSILPSNIAQDRDLVRQRKGGTSGSMVSLPGYLMVPAIS</sequence>